<organism evidence="2 3">
    <name type="scientific">Cyanophage P-TIM40</name>
    <dbReference type="NCBI Taxonomy" id="1589733"/>
    <lineage>
        <taxon>Viruses</taxon>
        <taxon>Duplodnaviria</taxon>
        <taxon>Heunggongvirae</taxon>
        <taxon>Uroviricota</taxon>
        <taxon>Caudoviricetes</taxon>
        <taxon>Pantevenvirales</taxon>
        <taxon>Kyanoviridae</taxon>
        <taxon>Libanvirus</taxon>
        <taxon>Libanvirus ptim40</taxon>
    </lineage>
</organism>
<evidence type="ECO:0000313" key="2">
    <source>
        <dbReference type="EMBL" id="AJK27531.1"/>
    </source>
</evidence>
<proteinExistence type="predicted"/>
<evidence type="ECO:0000313" key="3">
    <source>
        <dbReference type="Proteomes" id="UP000032135"/>
    </source>
</evidence>
<evidence type="ECO:0000259" key="1">
    <source>
        <dbReference type="Pfam" id="PF16075"/>
    </source>
</evidence>
<sequence>MPQNTNLNISPYFDDFDKDKNFYRVLYRPGFPIQARELTTMQSILQNQIENMGQHFFKEGAMVIPGQVGYDLNVQAIVLQQAFLGVDVETYRAQLSDKIISGLTSGIRAKVLYSIPATESTKGYITLYVKYIDSGDTISETNVRGFQPNEQLICESELTFGTTLIEIGSPFAQLLPVDATAVAAVAYINEGIYFIRGHFVNVPSSYIILDQYTNNPSYRIGLEIAESIVTPEDDTSLNDNAAGTSNYSAPGGHRFKISTTLVKKPIADETDKNFVELIRIRDSKIEQLVDTSAYSQLEKSLARRTFEESGDYVIDTFDVKLREHRNDGFNNGVYSAGQSSRAGQPASEEYAAIEVSPGRAYIKGYRTEFLTPQYVDLKKPRDFVGIQNTIIPLEWGQYLKVFGVYGWPNFTGEGVSDAYQILDLQDGWTTSTNNSVTGQKIGRARCVQLQKAGAGLFDMYLMDIQLYTAVNFVAGNTTVAVGDKLIGRISGATGFVTDDFSGQRVSMEQVSGTFIDGEVITRDGRVVGTLDAVHTYKITDVRSVIGRNAQSIVSFAAKLLLNDRAVIRGSSITIDQAGSPPKITGTNGSKFEQDLRPGDVISPDGLSSPQGEKTLVITKAVKNAINLTSGNNTGVTPYVFDYQAQTATIDTSLTKGSITDGTYTTVVRYRPYLYGQNQPSGQLSQDLPKRTIKSITDESFFVFRTFDNKTVVSGGLTVALPESEQFAALDDDNYILTILAESGSAYSVGDNLDIEALSDAQTLTVTFGADRQSITIDGLTGVTTVKLTALVSKNIVSRKIKTASKMRAMKVTRTSKQQDIQRFGLNYGGLYGTRIEDPEISFGLNDVYKLHAVYESEDDNAPKIPYVVLSEATFFAPGTVITGVTSGARAVVVSFINATLRLYNVDLNGTQFNPGETINGEDSDGNVLTATIDDADGSVEKGSKVITNQYELNQSQNAFFYDVSRLIRKPGTTPPTRQMMVVFDYFIHEASGDYFSGQSYTGIDFADIPSPLLKGSSRTVRDQLDFRPAVGELATGQGTVGSPFEVTCATLDFDARQFSTTGQGAGAAAAATLFDIPKAETEFRCDFDYYLPRTDKLFLTHDNDLQLIEGISSEDPQPPDNIQSAMCLATLKHRAFMFDPERDSTINQEIIRRYTMKDIGDLDKRITNVEYYTALSLLEVKAENTASYDENGFDRLKNGFVVDDFSDHKIGDVNSADYKCSLDFKEGIMRPSHFTNNVPLGINNTKSVNVVTTPANICMLPYENVVIVEQPYASRSENVNPFNVFTFIGRIDLTPTSDDWLETNRLPARVENIEGDFASVAAENNIDPNTGFAPIQWGGWETNWVGESLVSTDTIINRTGSHSGGGTWVGTRHQGLEFIHERRTFEIRENQSRQGIRTRIVPKIERKSMGDSILSQTAVPWIRSRNLAFDVYRMKPRTRVYCFFDGVDITPYITPKVIELNKTGNNSNVLNEVVTTMGANAFNQPSDSTIDNSNQIPFVVGETVVGIESGVKLKVAAADDEYVTTPYGTGAATLPTSYASNTNLLNVDINEMASTANGEFQGNIKIGELLVGQTSGAAAYVKDRRLLTDNVGNFKGTFFIPNPKIDSNPRWATGTRTIRFTTSPTNERTPGTVDSSADAEYRATGTLQTVRENILAIRNAELVRDTVTDERTINSTRSETRQIGWYDPLAQSFIVDEEGGIMITGVEIFFRTKDSNIPISMQIRTMENGSPTKDILPLSDITINAADVEVSESAAIPTRFTFRSPVYIKQSVEYCFVLLSDSNEYQVWISRMGDVEKSGNRTISEQPYAGVLFKSQNASTWTADQYEDLKFTIYKAAFDTTLDGTVTLENVEMGETNGGYTRLLDNPLVTIQPEQVLTLPVAGGPFSYTVGARLTQSPSGASATVSAFDSTSTPNVITINDISGIWSAGFLDANNNAFQGIVSSQATAIFQLSTVSNGDFSPRPNPATGTATTTVDIITGSTSNSTARVTAYYATGDTLPDTSTATNPVLYVNYVDKDFDLADTLSENGGVVTATITSVAYSGDTRNNYPVSAPSYQAKDRKILVYHKNHCMHQRTNNVDIRGVISEVPPTTLTSSLSAGATSINVEAGAAFHTQVNGQAIGNLNPGYLMIGSEIIQYSAISSDGKVITVATSGRGSNTTADQDHPTGSQVFCYNFDGIPLTEINKVHDSIDDPWMDHYLLNTTSVANNGIRGGGINAIASQNFQFETLRPSVANLVFPETSIVARVNTTSGTSVGDGTTVVDQASFVNNGTYYDITLNTENYFTTPQLICSKVNEDNKLGGNKSISLDLTLHTDNANVSPYVDLDRTSLITVSNRINQWPGGPQPLGINSLIEATADVSLEPSGDQNDAVYLTRIANLAQLSRTLKIDFGCYRPQGTEVRVYIKTYESGSEVDPNTINFVEVQPKGSIAASDVFEFRDYSYEAVGLNFNAFQVKIVLRSKNQATVPQVIDFRSTALAT</sequence>
<accession>A0A0C5AAX2</accession>
<dbReference type="EMBL" id="KP211958">
    <property type="protein sequence ID" value="AJK27531.1"/>
    <property type="molecule type" value="Genomic_DNA"/>
</dbReference>
<feature type="domain" description="DUF4815" evidence="1">
    <location>
        <begin position="184"/>
        <end position="338"/>
    </location>
</feature>
<dbReference type="Proteomes" id="UP000032135">
    <property type="component" value="Segment"/>
</dbReference>
<dbReference type="RefSeq" id="YP_009188179.1">
    <property type="nucleotide sequence ID" value="NC_028663.1"/>
</dbReference>
<feature type="domain" description="DUF4815" evidence="1">
    <location>
        <begin position="1052"/>
        <end position="1305"/>
    </location>
</feature>
<protein>
    <submittedName>
        <fullName evidence="2">Putative structural protein</fullName>
    </submittedName>
</protein>
<reference evidence="2 3" key="1">
    <citation type="submission" date="2014-11" db="EMBL/GenBank/DDBJ databases">
        <authorList>
            <person name="Fedida A."/>
            <person name="Lindell D."/>
        </authorList>
    </citation>
    <scope>NUCLEOTIDE SEQUENCE [LARGE SCALE GENOMIC DNA]</scope>
</reference>
<name>A0A0C5AAX2_9CAUD</name>
<feature type="domain" description="DUF4815" evidence="1">
    <location>
        <begin position="11"/>
        <end position="78"/>
    </location>
</feature>
<keyword evidence="3" id="KW-1185">Reference proteome</keyword>
<dbReference type="Pfam" id="PF16075">
    <property type="entry name" value="DUF4815"/>
    <property type="match status" value="3"/>
</dbReference>
<gene>
    <name evidence="2" type="ORF">PTIM40_104</name>
</gene>
<dbReference type="KEGG" id="vg:26516649"/>
<dbReference type="GeneID" id="26516649"/>
<dbReference type="InterPro" id="IPR032096">
    <property type="entry name" value="DUF4815"/>
</dbReference>